<dbReference type="GO" id="GO:0046961">
    <property type="term" value="F:proton-transporting ATPase activity, rotational mechanism"/>
    <property type="evidence" value="ECO:0007669"/>
    <property type="project" value="InterPro"/>
</dbReference>
<comment type="similarity">
    <text evidence="1">Belongs to the V-ATPase E subunit family.</text>
</comment>
<dbReference type="AlphaFoldDB" id="A0A194Q7J8"/>
<proteinExistence type="inferred from homology"/>
<dbReference type="STRING" id="66420.A0A194Q7J8"/>
<keyword evidence="2" id="KW-0813">Transport</keyword>
<dbReference type="GO" id="GO:0033178">
    <property type="term" value="C:proton-transporting two-sector ATPase complex, catalytic domain"/>
    <property type="evidence" value="ECO:0007669"/>
    <property type="project" value="InterPro"/>
</dbReference>
<protein>
    <submittedName>
        <fullName evidence="4">V-type proton ATPase subunit E</fullName>
    </submittedName>
</protein>
<dbReference type="PANTHER" id="PTHR45715">
    <property type="entry name" value="ATPASE H+-TRANSPORTING V1 SUBUNIT E1A-RELATED"/>
    <property type="match status" value="1"/>
</dbReference>
<gene>
    <name evidence="4" type="ORF">RR46_03745</name>
</gene>
<dbReference type="InterPro" id="IPR002842">
    <property type="entry name" value="ATPase_V1_Esu"/>
</dbReference>
<dbReference type="SUPFAM" id="SSF160527">
    <property type="entry name" value="V-type ATPase subunit E-like"/>
    <property type="match status" value="2"/>
</dbReference>
<reference evidence="4 5" key="1">
    <citation type="journal article" date="2015" name="Nat. Commun.">
        <title>Outbred genome sequencing and CRISPR/Cas9 gene editing in butterflies.</title>
        <authorList>
            <person name="Li X."/>
            <person name="Fan D."/>
            <person name="Zhang W."/>
            <person name="Liu G."/>
            <person name="Zhang L."/>
            <person name="Zhao L."/>
            <person name="Fang X."/>
            <person name="Chen L."/>
            <person name="Dong Y."/>
            <person name="Chen Y."/>
            <person name="Ding Y."/>
            <person name="Zhao R."/>
            <person name="Feng M."/>
            <person name="Zhu Y."/>
            <person name="Feng Y."/>
            <person name="Jiang X."/>
            <person name="Zhu D."/>
            <person name="Xiang H."/>
            <person name="Feng X."/>
            <person name="Li S."/>
            <person name="Wang J."/>
            <person name="Zhang G."/>
            <person name="Kronforst M.R."/>
            <person name="Wang W."/>
        </authorList>
    </citation>
    <scope>NUCLEOTIDE SEQUENCE [LARGE SCALE GENOMIC DNA]</scope>
    <source>
        <strain evidence="4">Ya'a_city_454_Px</strain>
        <tissue evidence="4">Whole body</tissue>
    </source>
</reference>
<dbReference type="Proteomes" id="UP000053268">
    <property type="component" value="Unassembled WGS sequence"/>
</dbReference>
<evidence type="ECO:0000256" key="3">
    <source>
        <dbReference type="ARBA" id="ARBA00023065"/>
    </source>
</evidence>
<evidence type="ECO:0000313" key="5">
    <source>
        <dbReference type="Proteomes" id="UP000053268"/>
    </source>
</evidence>
<keyword evidence="5" id="KW-1185">Reference proteome</keyword>
<keyword evidence="3" id="KW-0406">Ion transport</keyword>
<dbReference type="HAMAP" id="MF_00311">
    <property type="entry name" value="ATP_synth_E_arch"/>
    <property type="match status" value="1"/>
</dbReference>
<dbReference type="EMBL" id="KQ459579">
    <property type="protein sequence ID" value="KPI99380.1"/>
    <property type="molecule type" value="Genomic_DNA"/>
</dbReference>
<evidence type="ECO:0000256" key="1">
    <source>
        <dbReference type="ARBA" id="ARBA00005901"/>
    </source>
</evidence>
<organism evidence="4 5">
    <name type="scientific">Papilio xuthus</name>
    <name type="common">Asian swallowtail butterfly</name>
    <dbReference type="NCBI Taxonomy" id="66420"/>
    <lineage>
        <taxon>Eukaryota</taxon>
        <taxon>Metazoa</taxon>
        <taxon>Ecdysozoa</taxon>
        <taxon>Arthropoda</taxon>
        <taxon>Hexapoda</taxon>
        <taxon>Insecta</taxon>
        <taxon>Pterygota</taxon>
        <taxon>Neoptera</taxon>
        <taxon>Endopterygota</taxon>
        <taxon>Lepidoptera</taxon>
        <taxon>Glossata</taxon>
        <taxon>Ditrysia</taxon>
        <taxon>Papilionoidea</taxon>
        <taxon>Papilionidae</taxon>
        <taxon>Papilioninae</taxon>
        <taxon>Papilio</taxon>
    </lineage>
</organism>
<name>A0A194Q7J8_PAPXU</name>
<dbReference type="Pfam" id="PF01991">
    <property type="entry name" value="vATP-synt_E"/>
    <property type="match status" value="1"/>
</dbReference>
<dbReference type="Gene3D" id="3.30.2320.30">
    <property type="entry name" value="ATP synthase, E subunit, C-terminal"/>
    <property type="match status" value="2"/>
</dbReference>
<accession>A0A194Q7J8</accession>
<dbReference type="InterPro" id="IPR038495">
    <property type="entry name" value="ATPase_E_C"/>
</dbReference>
<evidence type="ECO:0000256" key="2">
    <source>
        <dbReference type="ARBA" id="ARBA00022448"/>
    </source>
</evidence>
<evidence type="ECO:0000313" key="4">
    <source>
        <dbReference type="EMBL" id="KPI99380.1"/>
    </source>
</evidence>
<sequence>MALSDADVQKQIKHMMAFIEQEANEKAEEIDAKAEEEFNIEKGRLVQQQRLKIMEYYEKKEKQVELQKKINSSNMLNQARLKVLKVREDHVRTVLDEARKRLAEVPKNSKMYADLLVTLIVQALFQLVEPTVTLRVRQADKAVVESILGRAQSDYKEKIKKDLVEPTVTLRVRQADKAVVESILGRAQSDYKEKIKKDVQLKIDTENYLQAETCGGIELIAARGRIKICNTLESRLELIAQQLLPEIRTALFGRNPNRKFTD</sequence>
<dbReference type="Gene3D" id="6.10.250.1620">
    <property type="match status" value="1"/>
</dbReference>